<dbReference type="GO" id="GO:0005886">
    <property type="term" value="C:plasma membrane"/>
    <property type="evidence" value="ECO:0007669"/>
    <property type="project" value="UniProtKB-SubCell"/>
</dbReference>
<evidence type="ECO:0000256" key="7">
    <source>
        <dbReference type="SAM" id="Phobius"/>
    </source>
</evidence>
<feature type="transmembrane region" description="Helical" evidence="7">
    <location>
        <begin position="354"/>
        <end position="373"/>
    </location>
</feature>
<proteinExistence type="predicted"/>
<evidence type="ECO:0000256" key="4">
    <source>
        <dbReference type="ARBA" id="ARBA00022692"/>
    </source>
</evidence>
<feature type="transmembrane region" description="Helical" evidence="7">
    <location>
        <begin position="325"/>
        <end position="347"/>
    </location>
</feature>
<evidence type="ECO:0000259" key="8">
    <source>
        <dbReference type="PROSITE" id="PS50850"/>
    </source>
</evidence>
<feature type="transmembrane region" description="Helical" evidence="7">
    <location>
        <begin position="85"/>
        <end position="104"/>
    </location>
</feature>
<keyword evidence="10" id="KW-1185">Reference proteome</keyword>
<dbReference type="GO" id="GO:0022857">
    <property type="term" value="F:transmembrane transporter activity"/>
    <property type="evidence" value="ECO:0007669"/>
    <property type="project" value="InterPro"/>
</dbReference>
<feature type="transmembrane region" description="Helical" evidence="7">
    <location>
        <begin position="288"/>
        <end position="305"/>
    </location>
</feature>
<evidence type="ECO:0000256" key="5">
    <source>
        <dbReference type="ARBA" id="ARBA00022989"/>
    </source>
</evidence>
<dbReference type="Gene3D" id="1.20.1250.20">
    <property type="entry name" value="MFS general substrate transporter like domains"/>
    <property type="match status" value="2"/>
</dbReference>
<feature type="transmembrane region" description="Helical" evidence="7">
    <location>
        <begin position="219"/>
        <end position="243"/>
    </location>
</feature>
<feature type="transmembrane region" description="Helical" evidence="7">
    <location>
        <begin position="379"/>
        <end position="399"/>
    </location>
</feature>
<feature type="transmembrane region" description="Helical" evidence="7">
    <location>
        <begin position="148"/>
        <end position="170"/>
    </location>
</feature>
<keyword evidence="5 7" id="KW-1133">Transmembrane helix</keyword>
<feature type="transmembrane region" description="Helical" evidence="7">
    <location>
        <begin position="20"/>
        <end position="42"/>
    </location>
</feature>
<comment type="subcellular location">
    <subcellularLocation>
        <location evidence="1">Cell membrane</location>
        <topology evidence="1">Multi-pass membrane protein</topology>
    </subcellularLocation>
</comment>
<feature type="transmembrane region" description="Helical" evidence="7">
    <location>
        <begin position="249"/>
        <end position="268"/>
    </location>
</feature>
<evidence type="ECO:0000256" key="6">
    <source>
        <dbReference type="ARBA" id="ARBA00023136"/>
    </source>
</evidence>
<dbReference type="PANTHER" id="PTHR42718">
    <property type="entry name" value="MAJOR FACILITATOR SUPERFAMILY MULTIDRUG TRANSPORTER MFSC"/>
    <property type="match status" value="1"/>
</dbReference>
<gene>
    <name evidence="9" type="ORF">FC86_GL000925</name>
</gene>
<dbReference type="InterPro" id="IPR036259">
    <property type="entry name" value="MFS_trans_sf"/>
</dbReference>
<dbReference type="RefSeq" id="WP_056975126.1">
    <property type="nucleotide sequence ID" value="NZ_AYZL01000020.1"/>
</dbReference>
<dbReference type="NCBIfam" id="TIGR00711">
    <property type="entry name" value="efflux_EmrB"/>
    <property type="match status" value="1"/>
</dbReference>
<evidence type="ECO:0000313" key="9">
    <source>
        <dbReference type="EMBL" id="KRN03813.1"/>
    </source>
</evidence>
<dbReference type="OrthoDB" id="9816041at2"/>
<feature type="domain" description="Major facilitator superfamily (MFS) profile" evidence="8">
    <location>
        <begin position="20"/>
        <end position="497"/>
    </location>
</feature>
<accession>A0A0R2DPT6</accession>
<keyword evidence="2" id="KW-0813">Transport</keyword>
<feature type="transmembrane region" description="Helical" evidence="7">
    <location>
        <begin position="110"/>
        <end position="136"/>
    </location>
</feature>
<feature type="transmembrane region" description="Helical" evidence="7">
    <location>
        <begin position="62"/>
        <end position="78"/>
    </location>
</feature>
<keyword evidence="3" id="KW-1003">Cell membrane</keyword>
<dbReference type="InterPro" id="IPR020846">
    <property type="entry name" value="MFS_dom"/>
</dbReference>
<dbReference type="PROSITE" id="PS50850">
    <property type="entry name" value="MFS"/>
    <property type="match status" value="1"/>
</dbReference>
<dbReference type="InterPro" id="IPR004638">
    <property type="entry name" value="EmrB-like"/>
</dbReference>
<dbReference type="STRING" id="1423744.FC86_GL000925"/>
<dbReference type="Proteomes" id="UP000051378">
    <property type="component" value="Unassembled WGS sequence"/>
</dbReference>
<dbReference type="PANTHER" id="PTHR42718:SF24">
    <property type="entry name" value="MAJOR FACILITATOR SUPERFAMILY (MFS) PROFILE DOMAIN-CONTAINING PROTEIN"/>
    <property type="match status" value="1"/>
</dbReference>
<evidence type="ECO:0000313" key="10">
    <source>
        <dbReference type="Proteomes" id="UP000051378"/>
    </source>
</evidence>
<dbReference type="SUPFAM" id="SSF103473">
    <property type="entry name" value="MFS general substrate transporter"/>
    <property type="match status" value="1"/>
</dbReference>
<sequence length="504" mass="54291">MNTKNQASDIHGKSYSRISVMLLILLATFAGILMQTSLGTAIPTLMKEFDINLSTAQQATTWFLLANGVMIPLTAYLATRVSTRLLHIIAYAILALGISITALTPATNSAWFMFLIGRVLAAIAVGVMMPLMQIVILNMFSIKQRATALGLSGLVIGMGPAIGPTLSGWILDQNHVIFGLTISNSWRTIFIIPLIVIIIALVLSPFIMKDVIPNKKVKLDILSLFYSVIGFGLFLLGFTNVATDGWTDVLNVISPIVLGMVLLAVFVLRQLKLEVPFLDIKVFKVKEFTITTITLILVTMAMYGVEMMLPTYLQNVHGLTPLNSGLTLLGGALMMGIISPVAGVLYNKVGVKRLVLVGLSIIAIGTVPFVFLSESTPTHIITVMYAVRMLGVALTMMPLTTRAMSALPTEMSTHATAANNTMRQVSSSIVVALLTSVTQNIMNTNAPNAALKTLDPIKYGAQSLTASMDGFRVAFAIGLSFAVVGLIIALFITNQKPETLEKDK</sequence>
<keyword evidence="6 7" id="KW-0472">Membrane</keyword>
<evidence type="ECO:0000256" key="3">
    <source>
        <dbReference type="ARBA" id="ARBA00022475"/>
    </source>
</evidence>
<comment type="caution">
    <text evidence="9">The sequence shown here is derived from an EMBL/GenBank/DDBJ whole genome shotgun (WGS) entry which is preliminary data.</text>
</comment>
<organism evidence="9 10">
    <name type="scientific">Holzapfeliella floricola DSM 23037 = JCM 16512</name>
    <dbReference type="NCBI Taxonomy" id="1423744"/>
    <lineage>
        <taxon>Bacteria</taxon>
        <taxon>Bacillati</taxon>
        <taxon>Bacillota</taxon>
        <taxon>Bacilli</taxon>
        <taxon>Lactobacillales</taxon>
        <taxon>Lactobacillaceae</taxon>
        <taxon>Holzapfeliella</taxon>
    </lineage>
</organism>
<dbReference type="Pfam" id="PF07690">
    <property type="entry name" value="MFS_1"/>
    <property type="match status" value="1"/>
</dbReference>
<dbReference type="EMBL" id="AYZL01000020">
    <property type="protein sequence ID" value="KRN03813.1"/>
    <property type="molecule type" value="Genomic_DNA"/>
</dbReference>
<feature type="transmembrane region" description="Helical" evidence="7">
    <location>
        <begin position="473"/>
        <end position="492"/>
    </location>
</feature>
<dbReference type="PRINTS" id="PR01036">
    <property type="entry name" value="TCRTETB"/>
</dbReference>
<evidence type="ECO:0000256" key="2">
    <source>
        <dbReference type="ARBA" id="ARBA00022448"/>
    </source>
</evidence>
<dbReference type="PATRIC" id="fig|1423744.4.peg.951"/>
<reference evidence="9 10" key="1">
    <citation type="journal article" date="2015" name="Genome Announc.">
        <title>Expanding the biotechnology potential of lactobacilli through comparative genomics of 213 strains and associated genera.</title>
        <authorList>
            <person name="Sun Z."/>
            <person name="Harris H.M."/>
            <person name="McCann A."/>
            <person name="Guo C."/>
            <person name="Argimon S."/>
            <person name="Zhang W."/>
            <person name="Yang X."/>
            <person name="Jeffery I.B."/>
            <person name="Cooney J.C."/>
            <person name="Kagawa T.F."/>
            <person name="Liu W."/>
            <person name="Song Y."/>
            <person name="Salvetti E."/>
            <person name="Wrobel A."/>
            <person name="Rasinkangas P."/>
            <person name="Parkhill J."/>
            <person name="Rea M.C."/>
            <person name="O'Sullivan O."/>
            <person name="Ritari J."/>
            <person name="Douillard F.P."/>
            <person name="Paul Ross R."/>
            <person name="Yang R."/>
            <person name="Briner A.E."/>
            <person name="Felis G.E."/>
            <person name="de Vos W.M."/>
            <person name="Barrangou R."/>
            <person name="Klaenhammer T.R."/>
            <person name="Caufield P.W."/>
            <person name="Cui Y."/>
            <person name="Zhang H."/>
            <person name="O'Toole P.W."/>
        </authorList>
    </citation>
    <scope>NUCLEOTIDE SEQUENCE [LARGE SCALE GENOMIC DNA]</scope>
    <source>
        <strain evidence="9 10">DSM 23037</strain>
    </source>
</reference>
<dbReference type="InterPro" id="IPR011701">
    <property type="entry name" value="MFS"/>
</dbReference>
<name>A0A0R2DPT6_9LACO</name>
<feature type="transmembrane region" description="Helical" evidence="7">
    <location>
        <begin position="190"/>
        <end position="207"/>
    </location>
</feature>
<keyword evidence="4 7" id="KW-0812">Transmembrane</keyword>
<evidence type="ECO:0000256" key="1">
    <source>
        <dbReference type="ARBA" id="ARBA00004651"/>
    </source>
</evidence>
<dbReference type="AlphaFoldDB" id="A0A0R2DPT6"/>
<protein>
    <submittedName>
        <fullName evidence="9">MFS family major facilitator transporter, multidrug cation symporter</fullName>
    </submittedName>
</protein>